<dbReference type="RefSeq" id="XP_004352078.1">
    <property type="nucleotide sequence ID" value="XM_004352026.1"/>
</dbReference>
<dbReference type="AlphaFoldDB" id="L8HBL0"/>
<dbReference type="InterPro" id="IPR029058">
    <property type="entry name" value="AB_hydrolase_fold"/>
</dbReference>
<sequence length="486" mass="55177">MGRSMAREGLVPKYPIVLLPGLASSSLQVEEGNPEWVGEWIWLSLAKIGSQKFKTLFSSPTVSKRIDPDASDEGSADAQFRNEWVRHVCLQQDGCSDPPGIRVRPVPGKDGCAYLSPGALTNNLSYVMGPLIENLHEFGYTDSDLVAVPYDWRLPPHMLEERDGFFTQLRTIIEKTAERCQSPVVIVAHSMGNRVLQYFLHRLVVTEGDLGRQWIDRHVHSYVAVGAPFLGAPKIVRSLATGERMGMEALLRQEEGVAFIRSLGSTGMIMPMAQPRYFEVPREFVHLRGERSEAHLPITITQTLALAGASKQVENLEAYYRRNSVWGRMPDAPPVKRLFAIYGVNLDTEMFYFYRRDRKGELVFDRDVKDTADFQGYTMREGIGYETKDTVQGTLRSSTGLHGHRSGDGTVPYVSLNYCTEWRQDLELRIEELEGVEHREILNNRLFFRLLIEHVSEPLTLRQRRERETVVLGCIDDERDDTDVDA</sequence>
<gene>
    <name evidence="1" type="ORF">ACA1_036290</name>
</gene>
<dbReference type="PANTHER" id="PTHR11440">
    <property type="entry name" value="LECITHIN-CHOLESTEROL ACYLTRANSFERASE-RELATED"/>
    <property type="match status" value="1"/>
</dbReference>
<keyword evidence="1" id="KW-0808">Transferase</keyword>
<dbReference type="OMA" id="GSKTGCM"/>
<dbReference type="SUPFAM" id="SSF53474">
    <property type="entry name" value="alpha/beta-Hydrolases"/>
    <property type="match status" value="1"/>
</dbReference>
<organism evidence="1 2">
    <name type="scientific">Acanthamoeba castellanii (strain ATCC 30010 / Neff)</name>
    <dbReference type="NCBI Taxonomy" id="1257118"/>
    <lineage>
        <taxon>Eukaryota</taxon>
        <taxon>Amoebozoa</taxon>
        <taxon>Discosea</taxon>
        <taxon>Longamoebia</taxon>
        <taxon>Centramoebida</taxon>
        <taxon>Acanthamoebidae</taxon>
        <taxon>Acanthamoeba</taxon>
    </lineage>
</organism>
<protein>
    <submittedName>
        <fullName evidence="1">Phospholipid:sterol acyl transferase</fullName>
    </submittedName>
</protein>
<evidence type="ECO:0000313" key="2">
    <source>
        <dbReference type="Proteomes" id="UP000011083"/>
    </source>
</evidence>
<dbReference type="OrthoDB" id="190846at2759"/>
<dbReference type="KEGG" id="acan:ACA1_036290"/>
<proteinExistence type="predicted"/>
<dbReference type="STRING" id="1257118.L8HBL0"/>
<accession>L8HBL0</accession>
<reference evidence="1 2" key="1">
    <citation type="journal article" date="2013" name="Genome Biol.">
        <title>Genome of Acanthamoeba castellanii highlights extensive lateral gene transfer and early evolution of tyrosine kinase signaling.</title>
        <authorList>
            <person name="Clarke M."/>
            <person name="Lohan A.J."/>
            <person name="Liu B."/>
            <person name="Lagkouvardos I."/>
            <person name="Roy S."/>
            <person name="Zafar N."/>
            <person name="Bertelli C."/>
            <person name="Schilde C."/>
            <person name="Kianianmomeni A."/>
            <person name="Burglin T.R."/>
            <person name="Frech C."/>
            <person name="Turcotte B."/>
            <person name="Kopec K.O."/>
            <person name="Synnott J.M."/>
            <person name="Choo C."/>
            <person name="Paponov I."/>
            <person name="Finkler A."/>
            <person name="Soon Heng Tan C."/>
            <person name="Hutchins A.P."/>
            <person name="Weinmeier T."/>
            <person name="Rattei T."/>
            <person name="Chu J.S."/>
            <person name="Gimenez G."/>
            <person name="Irimia M."/>
            <person name="Rigden D.J."/>
            <person name="Fitzpatrick D.A."/>
            <person name="Lorenzo-Morales J."/>
            <person name="Bateman A."/>
            <person name="Chiu C.H."/>
            <person name="Tang P."/>
            <person name="Hegemann P."/>
            <person name="Fromm H."/>
            <person name="Raoult D."/>
            <person name="Greub G."/>
            <person name="Miranda-Saavedra D."/>
            <person name="Chen N."/>
            <person name="Nash P."/>
            <person name="Ginger M.L."/>
            <person name="Horn M."/>
            <person name="Schaap P."/>
            <person name="Caler L."/>
            <person name="Loftus B."/>
        </authorList>
    </citation>
    <scope>NUCLEOTIDE SEQUENCE [LARGE SCALE GENOMIC DNA]</scope>
    <source>
        <strain evidence="1 2">Neff</strain>
    </source>
</reference>
<evidence type="ECO:0000313" key="1">
    <source>
        <dbReference type="EMBL" id="ELR22939.1"/>
    </source>
</evidence>
<dbReference type="VEuPathDB" id="AmoebaDB:ACA1_036290"/>
<dbReference type="GO" id="GO:0006629">
    <property type="term" value="P:lipid metabolic process"/>
    <property type="evidence" value="ECO:0007669"/>
    <property type="project" value="InterPro"/>
</dbReference>
<name>L8HBL0_ACACF</name>
<dbReference type="Proteomes" id="UP000011083">
    <property type="component" value="Unassembled WGS sequence"/>
</dbReference>
<dbReference type="Pfam" id="PF02450">
    <property type="entry name" value="LCAT"/>
    <property type="match status" value="2"/>
</dbReference>
<dbReference type="GO" id="GO:0008374">
    <property type="term" value="F:O-acyltransferase activity"/>
    <property type="evidence" value="ECO:0007669"/>
    <property type="project" value="InterPro"/>
</dbReference>
<dbReference type="InterPro" id="IPR003386">
    <property type="entry name" value="LACT/PDAT_acylTrfase"/>
</dbReference>
<dbReference type="Gene3D" id="3.40.50.1820">
    <property type="entry name" value="alpha/beta hydrolase"/>
    <property type="match status" value="1"/>
</dbReference>
<dbReference type="EMBL" id="KB007868">
    <property type="protein sequence ID" value="ELR22939.1"/>
    <property type="molecule type" value="Genomic_DNA"/>
</dbReference>
<keyword evidence="2" id="KW-1185">Reference proteome</keyword>
<dbReference type="GeneID" id="14923904"/>